<name>A0A8S5TX13_9CAUD</name>
<evidence type="ECO:0000256" key="1">
    <source>
        <dbReference type="SAM" id="MobiDB-lite"/>
    </source>
</evidence>
<sequence length="422" mass="48076">MAELTLEQREARLAHFARQITGSGRVTAELIRKTDALTRKDIASWRRAWQTALSVDNPRRLALYDIYTDTLVDGHITGAIEQRKSKTLSRPFKLINGDGKEVPEASTLFEREWFHDFLDLALDAIFWGHSLIELGEVIKDSEGIRFASSTLIPRKHVIPERGIILRDPTDDLSRGLPYREGDLARWLVEVGKPHDLGLLLKCAPYYISKKNMGAYWDTFGEIFGMPMRVANTTATNKADLDEIERIMASMGAASYGVFPEGTTISFEETSRGDAYNVYDRRLERCDKELSKIILNQTMTIDNGSSLSQSEVHLEIFENVCASDARRLSYIINDRLLPLMIASGFPLKGLTFEWDYSDEMTEAEMREEERTILQYYKIDPAYFIEKYSIPITGERGSQGDLPDDTEEKKTKKEQLAHGDDFFA</sequence>
<dbReference type="Pfam" id="PF06074">
    <property type="entry name" value="Portal_Mu"/>
    <property type="match status" value="1"/>
</dbReference>
<organism evidence="2">
    <name type="scientific">Myoviridae sp. ctFNi10</name>
    <dbReference type="NCBI Taxonomy" id="2825067"/>
    <lineage>
        <taxon>Viruses</taxon>
        <taxon>Duplodnaviria</taxon>
        <taxon>Heunggongvirae</taxon>
        <taxon>Uroviricota</taxon>
        <taxon>Caudoviricetes</taxon>
    </lineage>
</organism>
<reference evidence="2" key="1">
    <citation type="journal article" date="2021" name="Proc. Natl. Acad. Sci. U.S.A.">
        <title>A Catalog of Tens of Thousands of Viruses from Human Metagenomes Reveals Hidden Associations with Chronic Diseases.</title>
        <authorList>
            <person name="Tisza M.J."/>
            <person name="Buck C.B."/>
        </authorList>
    </citation>
    <scope>NUCLEOTIDE SEQUENCE</scope>
    <source>
        <strain evidence="2">CtFNi10</strain>
    </source>
</reference>
<feature type="compositionally biased region" description="Basic and acidic residues" evidence="1">
    <location>
        <begin position="405"/>
        <end position="422"/>
    </location>
</feature>
<dbReference type="EMBL" id="BK015952">
    <property type="protein sequence ID" value="DAF86742.1"/>
    <property type="molecule type" value="Genomic_DNA"/>
</dbReference>
<feature type="region of interest" description="Disordered" evidence="1">
    <location>
        <begin position="393"/>
        <end position="422"/>
    </location>
</feature>
<accession>A0A8S5TX13</accession>
<evidence type="ECO:0000313" key="2">
    <source>
        <dbReference type="EMBL" id="DAF86742.1"/>
    </source>
</evidence>
<dbReference type="InterPro" id="IPR009279">
    <property type="entry name" value="Portal_Mu"/>
</dbReference>
<protein>
    <submittedName>
        <fullName evidence="2">Portal</fullName>
    </submittedName>
</protein>
<proteinExistence type="predicted"/>